<dbReference type="InParanoid" id="A0A3Q0GI06"/>
<dbReference type="GO" id="GO:0032502">
    <property type="term" value="P:developmental process"/>
    <property type="evidence" value="ECO:0007669"/>
    <property type="project" value="UniProtKB-ARBA"/>
</dbReference>
<dbReference type="InterPro" id="IPR036397">
    <property type="entry name" value="RNaseH_sf"/>
</dbReference>
<evidence type="ECO:0000256" key="17">
    <source>
        <dbReference type="ARBA" id="ARBA00077600"/>
    </source>
</evidence>
<dbReference type="Pfam" id="PF04857">
    <property type="entry name" value="CAF1"/>
    <property type="match status" value="1"/>
</dbReference>
<dbReference type="FunFam" id="3.30.420.10:FF:000061">
    <property type="entry name" value="PARN like, ribonuclease domain containing 1"/>
    <property type="match status" value="1"/>
</dbReference>
<keyword evidence="5" id="KW-0540">Nuclease</keyword>
<dbReference type="PANTHER" id="PTHR15092">
    <property type="entry name" value="POLY A -SPECIFIC RIBONUCLEASE/TARGET OF EGR1, MEMBER 1"/>
    <property type="match status" value="1"/>
</dbReference>
<organism evidence="18 19">
    <name type="scientific">Alligator sinensis</name>
    <name type="common">Chinese alligator</name>
    <dbReference type="NCBI Taxonomy" id="38654"/>
    <lineage>
        <taxon>Eukaryota</taxon>
        <taxon>Metazoa</taxon>
        <taxon>Chordata</taxon>
        <taxon>Craniata</taxon>
        <taxon>Vertebrata</taxon>
        <taxon>Euteleostomi</taxon>
        <taxon>Archelosauria</taxon>
        <taxon>Archosauria</taxon>
        <taxon>Crocodylia</taxon>
        <taxon>Alligatoridae</taxon>
        <taxon>Alligatorinae</taxon>
        <taxon>Alligator</taxon>
    </lineage>
</organism>
<protein>
    <recommendedName>
        <fullName evidence="15">Poly(A)-specific ribonuclease PNLDC1</fullName>
    </recommendedName>
    <alternativeName>
        <fullName evidence="16">PARN-like domain-containing protein 1</fullName>
    </alternativeName>
    <alternativeName>
        <fullName evidence="17">Poly(A)-specific ribonuclease domain-containing protein 1</fullName>
    </alternativeName>
</protein>
<dbReference type="GO" id="GO:1990431">
    <property type="term" value="P:priRNA 3'-end processing"/>
    <property type="evidence" value="ECO:0007669"/>
    <property type="project" value="TreeGrafter"/>
</dbReference>
<dbReference type="GO" id="GO:1990432">
    <property type="term" value="P:siRNA 3'-end processing"/>
    <property type="evidence" value="ECO:0007669"/>
    <property type="project" value="TreeGrafter"/>
</dbReference>
<dbReference type="GO" id="GO:0005789">
    <property type="term" value="C:endoplasmic reticulum membrane"/>
    <property type="evidence" value="ECO:0007669"/>
    <property type="project" value="UniProtKB-SubCell"/>
</dbReference>
<comment type="similarity">
    <text evidence="3">Belongs to the CAF1 family.</text>
</comment>
<keyword evidence="4" id="KW-0812">Transmembrane</keyword>
<evidence type="ECO:0000256" key="16">
    <source>
        <dbReference type="ARBA" id="ARBA00075983"/>
    </source>
</evidence>
<evidence type="ECO:0000256" key="12">
    <source>
        <dbReference type="ARBA" id="ARBA00022989"/>
    </source>
</evidence>
<evidence type="ECO:0000256" key="14">
    <source>
        <dbReference type="ARBA" id="ARBA00055428"/>
    </source>
</evidence>
<accession>A0A3Q0GI06</accession>
<dbReference type="RefSeq" id="XP_025057798.1">
    <property type="nucleotide sequence ID" value="XM_025202013.1"/>
</dbReference>
<evidence type="ECO:0000256" key="1">
    <source>
        <dbReference type="ARBA" id="ARBA00001946"/>
    </source>
</evidence>
<proteinExistence type="inferred from homology"/>
<keyword evidence="6" id="KW-0479">Metal-binding</keyword>
<name>A0A3Q0GI06_ALLSI</name>
<dbReference type="InterPro" id="IPR006941">
    <property type="entry name" value="RNase_CAF1"/>
</dbReference>
<evidence type="ECO:0000256" key="13">
    <source>
        <dbReference type="ARBA" id="ARBA00023136"/>
    </source>
</evidence>
<dbReference type="GO" id="GO:0046872">
    <property type="term" value="F:metal ion binding"/>
    <property type="evidence" value="ECO:0007669"/>
    <property type="project" value="UniProtKB-KW"/>
</dbReference>
<dbReference type="GO" id="GO:0000289">
    <property type="term" value="P:nuclear-transcribed mRNA poly(A) tail shortening"/>
    <property type="evidence" value="ECO:0007669"/>
    <property type="project" value="TreeGrafter"/>
</dbReference>
<keyword evidence="9" id="KW-0269">Exonuclease</keyword>
<gene>
    <name evidence="19" type="primary">PNLDC1</name>
</gene>
<evidence type="ECO:0000256" key="8">
    <source>
        <dbReference type="ARBA" id="ARBA00022824"/>
    </source>
</evidence>
<dbReference type="STRING" id="38654.A0A3Q0GI06"/>
<dbReference type="GO" id="GO:0004535">
    <property type="term" value="F:poly(A)-specific ribonuclease activity"/>
    <property type="evidence" value="ECO:0007669"/>
    <property type="project" value="UniProtKB-ARBA"/>
</dbReference>
<keyword evidence="8" id="KW-0256">Endoplasmic reticulum</keyword>
<evidence type="ECO:0000313" key="19">
    <source>
        <dbReference type="RefSeq" id="XP_025057798.1"/>
    </source>
</evidence>
<evidence type="ECO:0000256" key="7">
    <source>
        <dbReference type="ARBA" id="ARBA00022801"/>
    </source>
</evidence>
<reference evidence="19" key="1">
    <citation type="submission" date="2025-08" db="UniProtKB">
        <authorList>
            <consortium name="RefSeq"/>
        </authorList>
    </citation>
    <scope>IDENTIFICATION</scope>
</reference>
<comment type="subcellular location">
    <subcellularLocation>
        <location evidence="2">Endoplasmic reticulum membrane</location>
        <topology evidence="2">Single-pass membrane protein</topology>
    </subcellularLocation>
</comment>
<keyword evidence="12" id="KW-1133">Transmembrane helix</keyword>
<comment type="cofactor">
    <cofactor evidence="1">
        <name>Mg(2+)</name>
        <dbReference type="ChEBI" id="CHEBI:18420"/>
    </cofactor>
</comment>
<dbReference type="InterPro" id="IPR012337">
    <property type="entry name" value="RNaseH-like_sf"/>
</dbReference>
<evidence type="ECO:0000313" key="18">
    <source>
        <dbReference type="Proteomes" id="UP000189705"/>
    </source>
</evidence>
<keyword evidence="7" id="KW-0378">Hydrolase</keyword>
<comment type="function">
    <text evidence="14">3'-exoribonuclease that has a preference for poly(A) tails of mRNAs, thereby efficiently degrading poly(A) tails. Exonucleolytic degradation of the poly(A) tail is often the first step in the decay of eukaryotic mRNAs and is also used to silence certain maternal mRNAs translationally during oocyte maturation and early embryonic development. May act as a regulator of multipotency in embryonic stem cells. Is a critical factor for proper spermatogenesis, involved in pre-piRNAs processing to generate mature piRNAs.</text>
</comment>
<keyword evidence="11" id="KW-0694">RNA-binding</keyword>
<evidence type="ECO:0000256" key="9">
    <source>
        <dbReference type="ARBA" id="ARBA00022839"/>
    </source>
</evidence>
<evidence type="ECO:0000256" key="3">
    <source>
        <dbReference type="ARBA" id="ARBA00008372"/>
    </source>
</evidence>
<dbReference type="Proteomes" id="UP000189705">
    <property type="component" value="Unplaced"/>
</dbReference>
<evidence type="ECO:0000256" key="10">
    <source>
        <dbReference type="ARBA" id="ARBA00022842"/>
    </source>
</evidence>
<dbReference type="SUPFAM" id="SSF53098">
    <property type="entry name" value="Ribonuclease H-like"/>
    <property type="match status" value="1"/>
</dbReference>
<evidence type="ECO:0000256" key="6">
    <source>
        <dbReference type="ARBA" id="ARBA00022723"/>
    </source>
</evidence>
<evidence type="ECO:0000256" key="2">
    <source>
        <dbReference type="ARBA" id="ARBA00004389"/>
    </source>
</evidence>
<keyword evidence="18" id="KW-1185">Reference proteome</keyword>
<dbReference type="AlphaFoldDB" id="A0A3Q0GI06"/>
<dbReference type="GeneID" id="102378208"/>
<dbReference type="GO" id="GO:0003723">
    <property type="term" value="F:RNA binding"/>
    <property type="evidence" value="ECO:0007669"/>
    <property type="project" value="UniProtKB-KW"/>
</dbReference>
<dbReference type="CTD" id="154197"/>
<dbReference type="PANTHER" id="PTHR15092:SF22">
    <property type="entry name" value="POLY(A)-SPECIFIC RIBONUCLEASE PNLDC1"/>
    <property type="match status" value="1"/>
</dbReference>
<evidence type="ECO:0000256" key="4">
    <source>
        <dbReference type="ARBA" id="ARBA00022692"/>
    </source>
</evidence>
<dbReference type="Gene3D" id="3.30.420.10">
    <property type="entry name" value="Ribonuclease H-like superfamily/Ribonuclease H"/>
    <property type="match status" value="2"/>
</dbReference>
<dbReference type="InterPro" id="IPR051181">
    <property type="entry name" value="CAF1_poly(A)_ribonucleases"/>
</dbReference>
<dbReference type="GO" id="GO:0005634">
    <property type="term" value="C:nucleus"/>
    <property type="evidence" value="ECO:0007669"/>
    <property type="project" value="TreeGrafter"/>
</dbReference>
<evidence type="ECO:0000256" key="15">
    <source>
        <dbReference type="ARBA" id="ARBA00071535"/>
    </source>
</evidence>
<keyword evidence="13" id="KW-0472">Membrane</keyword>
<sequence>MEVGAGRFERSLPRLQRLVQGAAFLGLDMEYTGLHSAFPEGKQLSLFDSPAERYLKARRSVQQFTVCQLGLSIFSSEKSNKYVAHSYNFFLFPTMFGTLDSEFSFQASSIQFLTHYGFDYNKFLKDGIPYVNEVQEKKLQQELFAGNWKVRSTLDKDRLKVVIDEVTRWVSSAEEGESMVVSDLTGLSNFQVVGVHRVSHDCLQAMLHTGFQIFEVQLILRRALPDIWTKPSGDNEVMVEKMNPRHRWHLENTSCDFCRKELILLSARGFTSLFETLVKAKKPLVGHNMLMDLLHLHDKFYRPLPESYEEFKTNIHSLFPVIIDTKNVTKTIWKELKFPRACNLLETYEILCSDLNPTNPTCPVISHASDCSKYAEEKYPHEAAYDAFLCGSVLLKVAHLLLCRIPCDTKENGPSFSQYLNVLAKYLNQVNLIRASVSKINFSGADVPSRHLPLLIASVQGWPGVNEEQIYQELKGLCRFDVRQLTKNQFLLLSNNFKNVRVVLEDYKDYPNLRISFYHYWRHSPQVNCLLQICGIVASWSLLAFVLGGSLCHPV</sequence>
<evidence type="ECO:0000256" key="5">
    <source>
        <dbReference type="ARBA" id="ARBA00022722"/>
    </source>
</evidence>
<dbReference type="FunFam" id="3.30.420.10:FF:000058">
    <property type="entry name" value="PARN like, ribonuclease domain containing 1"/>
    <property type="match status" value="1"/>
</dbReference>
<keyword evidence="10" id="KW-0460">Magnesium</keyword>
<evidence type="ECO:0000256" key="11">
    <source>
        <dbReference type="ARBA" id="ARBA00022884"/>
    </source>
</evidence>